<evidence type="ECO:0008006" key="5">
    <source>
        <dbReference type="Google" id="ProtNLM"/>
    </source>
</evidence>
<dbReference type="AlphaFoldDB" id="A0A2N3Q1K5"/>
<keyword evidence="2" id="KW-0472">Membrane</keyword>
<protein>
    <recommendedName>
        <fullName evidence="5">Type II secretory pathway, pseudopilin PulG</fullName>
    </recommendedName>
</protein>
<evidence type="ECO:0000313" key="4">
    <source>
        <dbReference type="Proteomes" id="UP000233293"/>
    </source>
</evidence>
<keyword evidence="2" id="KW-0812">Transmembrane</keyword>
<feature type="region of interest" description="Disordered" evidence="1">
    <location>
        <begin position="348"/>
        <end position="396"/>
    </location>
</feature>
<evidence type="ECO:0000313" key="3">
    <source>
        <dbReference type="EMBL" id="PKU26523.1"/>
    </source>
</evidence>
<proteinExistence type="predicted"/>
<dbReference type="EMBL" id="PIUM01000001">
    <property type="protein sequence ID" value="PKU26523.1"/>
    <property type="molecule type" value="Genomic_DNA"/>
</dbReference>
<keyword evidence="4" id="KW-1185">Reference proteome</keyword>
<reference evidence="4" key="1">
    <citation type="submission" date="2017-12" db="EMBL/GenBank/DDBJ databases">
        <title>Draft genome sequence of Telmatospirillum siberiense 26-4b1T, an acidotolerant peatland alphaproteobacterium potentially involved in sulfur cycling.</title>
        <authorList>
            <person name="Hausmann B."/>
            <person name="Pjevac P."/>
            <person name="Schreck K."/>
            <person name="Herbold C.W."/>
            <person name="Daims H."/>
            <person name="Wagner M."/>
            <person name="Pester M."/>
            <person name="Loy A."/>
        </authorList>
    </citation>
    <scope>NUCLEOTIDE SEQUENCE [LARGE SCALE GENOMIC DNA]</scope>
    <source>
        <strain evidence="4">26-4b1</strain>
    </source>
</reference>
<feature type="transmembrane region" description="Helical" evidence="2">
    <location>
        <begin position="16"/>
        <end position="39"/>
    </location>
</feature>
<sequence>MTPLTPPNRQDHQEGAALIVLVLGLTLLALAMVGALRFWGPRDDLRRATGNNANTRVAAAIDRYAAANGNLPCPDVNGEGTAEPSSSCGTVTTWGLVPWKTIGLGPQDAVDAWGRRLTYALAANSTSAPYACNVKASANSGGGLATWSSLTPVSGGTSAAYVLVNHGPNGRGAFQQNGAAIGSQLSVPTDANEAYNCPRDVGTSSVCKSVDRTRYWAGPYVAQGSNTTTWFDDTVSARTGQTYACLCVQPTISTNFNLSSGTVIATAALVSPATCDTAWTTSVGQGSNWGSATRTPTNCAGNPVVTRAGNSCSVSAALTPPGIVAASNLENAGWPSAATPKSPSFKFLASPSATGSPSSGGTSSSMPAMDELNLSNNGNGSLDSYSNGRGTTTETTGTKTLTYTDVIGIITIQSNGANLCYEADTETLGVVHQDGCYLATSDSLTITLPTSLSFSVFAMILDFKTAGSVSISELNSAGNTCDTGMTCSNPLSFPTVEAGYMIIPWQAVTETTSGGSISTFKFNTLIIQPTGTGTPKIGLFAFFAST</sequence>
<dbReference type="SUPFAM" id="SSF54523">
    <property type="entry name" value="Pili subunits"/>
    <property type="match status" value="1"/>
</dbReference>
<keyword evidence="2" id="KW-1133">Transmembrane helix</keyword>
<comment type="caution">
    <text evidence="3">The sequence shown here is derived from an EMBL/GenBank/DDBJ whole genome shotgun (WGS) entry which is preliminary data.</text>
</comment>
<name>A0A2N3Q1K5_9PROT</name>
<evidence type="ECO:0000256" key="2">
    <source>
        <dbReference type="SAM" id="Phobius"/>
    </source>
</evidence>
<accession>A0A2N3Q1K5</accession>
<dbReference type="Proteomes" id="UP000233293">
    <property type="component" value="Unassembled WGS sequence"/>
</dbReference>
<feature type="compositionally biased region" description="Low complexity" evidence="1">
    <location>
        <begin position="349"/>
        <end position="396"/>
    </location>
</feature>
<gene>
    <name evidence="3" type="ORF">CWS72_01385</name>
</gene>
<dbReference type="InterPro" id="IPR045584">
    <property type="entry name" value="Pilin-like"/>
</dbReference>
<evidence type="ECO:0000256" key="1">
    <source>
        <dbReference type="SAM" id="MobiDB-lite"/>
    </source>
</evidence>
<organism evidence="3 4">
    <name type="scientific">Telmatospirillum siberiense</name>
    <dbReference type="NCBI Taxonomy" id="382514"/>
    <lineage>
        <taxon>Bacteria</taxon>
        <taxon>Pseudomonadati</taxon>
        <taxon>Pseudomonadota</taxon>
        <taxon>Alphaproteobacteria</taxon>
        <taxon>Rhodospirillales</taxon>
        <taxon>Rhodospirillaceae</taxon>
        <taxon>Telmatospirillum</taxon>
    </lineage>
</organism>